<protein>
    <submittedName>
        <fullName evidence="2">Uncharacterized protein</fullName>
    </submittedName>
</protein>
<accession>A0AC34RM92</accession>
<dbReference type="WBParaSite" id="JU765_v2.g810.t1">
    <property type="protein sequence ID" value="JU765_v2.g810.t1"/>
    <property type="gene ID" value="JU765_v2.g810"/>
</dbReference>
<sequence length="202" mass="23315">MPSKINMKLVLLFLAAVFVSLRANAIVNVSHLEFQNYLDEYNIKYETEEEHNLRFSIFQKNLKEIELLNKKHAPQTTFGINQFTVLTSEEFAKLYLMPEKYINQTGQDAMMGEPYNFVSSRMPQEIDWRSRNAVTYVKDQGQCGSCWAFAVSATLESHLAIKKNYHESLSEQQLVDCDYGSRGCNYGYLETAYNYIAKNGQV</sequence>
<name>A0AC34RM92_9BILA</name>
<evidence type="ECO:0000313" key="1">
    <source>
        <dbReference type="Proteomes" id="UP000887576"/>
    </source>
</evidence>
<proteinExistence type="predicted"/>
<reference evidence="2" key="1">
    <citation type="submission" date="2022-11" db="UniProtKB">
        <authorList>
            <consortium name="WormBaseParasite"/>
        </authorList>
    </citation>
    <scope>IDENTIFICATION</scope>
</reference>
<dbReference type="Proteomes" id="UP000887576">
    <property type="component" value="Unplaced"/>
</dbReference>
<evidence type="ECO:0000313" key="2">
    <source>
        <dbReference type="WBParaSite" id="JU765_v2.g810.t1"/>
    </source>
</evidence>
<organism evidence="1 2">
    <name type="scientific">Panagrolaimus sp. JU765</name>
    <dbReference type="NCBI Taxonomy" id="591449"/>
    <lineage>
        <taxon>Eukaryota</taxon>
        <taxon>Metazoa</taxon>
        <taxon>Ecdysozoa</taxon>
        <taxon>Nematoda</taxon>
        <taxon>Chromadorea</taxon>
        <taxon>Rhabditida</taxon>
        <taxon>Tylenchina</taxon>
        <taxon>Panagrolaimomorpha</taxon>
        <taxon>Panagrolaimoidea</taxon>
        <taxon>Panagrolaimidae</taxon>
        <taxon>Panagrolaimus</taxon>
    </lineage>
</organism>